<gene>
    <name evidence="1" type="ORF">SBAD_LOCUS4408</name>
</gene>
<reference evidence="1 2" key="2">
    <citation type="submission" date="2018-11" db="EMBL/GenBank/DDBJ databases">
        <authorList>
            <consortium name="Pathogen Informatics"/>
        </authorList>
    </citation>
    <scope>NUCLEOTIDE SEQUENCE [LARGE SCALE GENOMIC DNA]</scope>
</reference>
<sequence length="112" mass="12535">MRKYRFQKERTKAYSKRLKSENCPSVCRPSLGDHLPPQLFACSLLVTAVVATPMRDLKPDRHSSIDQRARNAFALRSCSTAAVAIEQTHWETSCRTDELQPATSNQLLASSG</sequence>
<name>A0A183ILB2_9BILA</name>
<dbReference type="EMBL" id="UZAM01008303">
    <property type="protein sequence ID" value="VDP04280.1"/>
    <property type="molecule type" value="Genomic_DNA"/>
</dbReference>
<dbReference type="WBParaSite" id="SBAD_0000459801-mRNA-1">
    <property type="protein sequence ID" value="SBAD_0000459801-mRNA-1"/>
    <property type="gene ID" value="SBAD_0000459801"/>
</dbReference>
<evidence type="ECO:0000313" key="3">
    <source>
        <dbReference type="WBParaSite" id="SBAD_0000459801-mRNA-1"/>
    </source>
</evidence>
<evidence type="ECO:0000313" key="1">
    <source>
        <dbReference type="EMBL" id="VDP04280.1"/>
    </source>
</evidence>
<organism evidence="3">
    <name type="scientific">Soboliphyme baturini</name>
    <dbReference type="NCBI Taxonomy" id="241478"/>
    <lineage>
        <taxon>Eukaryota</taxon>
        <taxon>Metazoa</taxon>
        <taxon>Ecdysozoa</taxon>
        <taxon>Nematoda</taxon>
        <taxon>Enoplea</taxon>
        <taxon>Dorylaimia</taxon>
        <taxon>Dioctophymatida</taxon>
        <taxon>Dioctophymatoidea</taxon>
        <taxon>Soboliphymatidae</taxon>
        <taxon>Soboliphyme</taxon>
    </lineage>
</organism>
<protein>
    <submittedName>
        <fullName evidence="1 3">Uncharacterized protein</fullName>
    </submittedName>
</protein>
<dbReference type="Proteomes" id="UP000270296">
    <property type="component" value="Unassembled WGS sequence"/>
</dbReference>
<evidence type="ECO:0000313" key="2">
    <source>
        <dbReference type="Proteomes" id="UP000270296"/>
    </source>
</evidence>
<dbReference type="AlphaFoldDB" id="A0A183ILB2"/>
<proteinExistence type="predicted"/>
<reference evidence="3" key="1">
    <citation type="submission" date="2016-06" db="UniProtKB">
        <authorList>
            <consortium name="WormBaseParasite"/>
        </authorList>
    </citation>
    <scope>IDENTIFICATION</scope>
</reference>
<keyword evidence="2" id="KW-1185">Reference proteome</keyword>
<accession>A0A183ILB2</accession>